<gene>
    <name evidence="3" type="ORF">EG19_00750</name>
</gene>
<keyword evidence="4" id="KW-1185">Reference proteome</keyword>
<dbReference type="PROSITE" id="PS00188">
    <property type="entry name" value="BIOTIN"/>
    <property type="match status" value="1"/>
</dbReference>
<dbReference type="Gene3D" id="2.40.50.100">
    <property type="match status" value="1"/>
</dbReference>
<dbReference type="InterPro" id="IPR000089">
    <property type="entry name" value="Biotin_lipoyl"/>
</dbReference>
<proteinExistence type="predicted"/>
<dbReference type="CDD" id="cd06850">
    <property type="entry name" value="biotinyl_domain"/>
    <property type="match status" value="1"/>
</dbReference>
<dbReference type="PROSITE" id="PS50968">
    <property type="entry name" value="BIOTINYL_LIPOYL"/>
    <property type="match status" value="1"/>
</dbReference>
<dbReference type="EMBL" id="JMFG01000011">
    <property type="protein sequence ID" value="KDA54126.1"/>
    <property type="molecule type" value="Genomic_DNA"/>
</dbReference>
<dbReference type="RefSeq" id="WP_038048159.1">
    <property type="nucleotide sequence ID" value="NZ_JMFG01000011.1"/>
</dbReference>
<dbReference type="PANTHER" id="PTHR45266">
    <property type="entry name" value="OXALOACETATE DECARBOXYLASE ALPHA CHAIN"/>
    <property type="match status" value="1"/>
</dbReference>
<evidence type="ECO:0000256" key="1">
    <source>
        <dbReference type="ARBA" id="ARBA00023267"/>
    </source>
</evidence>
<dbReference type="PANTHER" id="PTHR45266:SF3">
    <property type="entry name" value="OXALOACETATE DECARBOXYLASE ALPHA CHAIN"/>
    <property type="match status" value="1"/>
</dbReference>
<comment type="caution">
    <text evidence="3">The sequence shown here is derived from an EMBL/GenBank/DDBJ whole genome shotgun (WGS) entry which is preliminary data.</text>
</comment>
<dbReference type="STRING" id="1312852.EG19_00750"/>
<dbReference type="Pfam" id="PF00364">
    <property type="entry name" value="Biotin_lipoyl"/>
    <property type="match status" value="1"/>
</dbReference>
<dbReference type="OrthoDB" id="9812676at2"/>
<dbReference type="InterPro" id="IPR001882">
    <property type="entry name" value="Biotin_BS"/>
</dbReference>
<reference evidence="3 4" key="1">
    <citation type="submission" date="2014-04" db="EMBL/GenBank/DDBJ databases">
        <title>The Genome Sequence of Thermoanaerobaculum aquaticum MP-01, The First Cultivated Group 23 Acidobacterium.</title>
        <authorList>
            <person name="Stamps B.W."/>
            <person name="Losey N.A."/>
            <person name="Lawson P.A."/>
            <person name="Stevenson B.S."/>
        </authorList>
    </citation>
    <scope>NUCLEOTIDE SEQUENCE [LARGE SCALE GENOMIC DNA]</scope>
    <source>
        <strain evidence="3 4">MP-01</strain>
    </source>
</reference>
<keyword evidence="1" id="KW-0092">Biotin</keyword>
<dbReference type="AlphaFoldDB" id="A0A062Y149"/>
<evidence type="ECO:0000259" key="2">
    <source>
        <dbReference type="PROSITE" id="PS50968"/>
    </source>
</evidence>
<accession>A0A062Y149</accession>
<protein>
    <recommendedName>
        <fullName evidence="2">Lipoyl-binding domain-containing protein</fullName>
    </recommendedName>
</protein>
<dbReference type="InterPro" id="IPR011053">
    <property type="entry name" value="Single_hybrid_motif"/>
</dbReference>
<feature type="domain" description="Lipoyl-binding" evidence="2">
    <location>
        <begin position="88"/>
        <end position="164"/>
    </location>
</feature>
<dbReference type="FunFam" id="2.40.50.100:FF:000003">
    <property type="entry name" value="Acetyl-CoA carboxylase biotin carboxyl carrier protein"/>
    <property type="match status" value="1"/>
</dbReference>
<sequence length="164" mass="17785">MIRRFRLAESEVEVLVRVLAGEVEVRVGRELFRFRLTLAGPHRGKVELPGEVKPFWFSRLGSGVWQLFIEGVEQKVALEDPLQGRGGTGRSHDGQEELVAPIPGRVVQVLVAAGSEVSAGTPIVVLEAMKMQNLITSQLGGRVREVRVKPGTTVEAGQVLAVVG</sequence>
<evidence type="ECO:0000313" key="4">
    <source>
        <dbReference type="Proteomes" id="UP000027284"/>
    </source>
</evidence>
<organism evidence="3 4">
    <name type="scientific">Thermoanaerobaculum aquaticum</name>
    <dbReference type="NCBI Taxonomy" id="1312852"/>
    <lineage>
        <taxon>Bacteria</taxon>
        <taxon>Pseudomonadati</taxon>
        <taxon>Acidobacteriota</taxon>
        <taxon>Thermoanaerobaculia</taxon>
        <taxon>Thermoanaerobaculales</taxon>
        <taxon>Thermoanaerobaculaceae</taxon>
        <taxon>Thermoanaerobaculum</taxon>
    </lineage>
</organism>
<dbReference type="Proteomes" id="UP000027284">
    <property type="component" value="Unassembled WGS sequence"/>
</dbReference>
<evidence type="ECO:0000313" key="3">
    <source>
        <dbReference type="EMBL" id="KDA54126.1"/>
    </source>
</evidence>
<dbReference type="SUPFAM" id="SSF51230">
    <property type="entry name" value="Single hybrid motif"/>
    <property type="match status" value="1"/>
</dbReference>
<dbReference type="InterPro" id="IPR050709">
    <property type="entry name" value="Biotin_Carboxyl_Carrier/Decarb"/>
</dbReference>
<name>A0A062Y149_9BACT</name>